<keyword evidence="3" id="KW-0645">Protease</keyword>
<dbReference type="ESTHER" id="vera1-c9ser5">
    <property type="family name" value="Fungal_carboxylesterase_lipase"/>
</dbReference>
<evidence type="ECO:0000256" key="4">
    <source>
        <dbReference type="ARBA" id="ARBA00022729"/>
    </source>
</evidence>
<dbReference type="GO" id="GO:0052689">
    <property type="term" value="F:carboxylic ester hydrolase activity"/>
    <property type="evidence" value="ECO:0007669"/>
    <property type="project" value="TreeGrafter"/>
</dbReference>
<feature type="domain" description="Peptidase S8/S53" evidence="10">
    <location>
        <begin position="108"/>
        <end position="278"/>
    </location>
</feature>
<dbReference type="InterPro" id="IPR002018">
    <property type="entry name" value="CarbesteraseB"/>
</dbReference>
<keyword evidence="5 8" id="KW-0378">Hydrolase</keyword>
<dbReference type="PROSITE" id="PS00137">
    <property type="entry name" value="SUBTILASE_HIS"/>
    <property type="match status" value="1"/>
</dbReference>
<dbReference type="Gene3D" id="3.40.50.1820">
    <property type="entry name" value="alpha/beta hydrolase"/>
    <property type="match status" value="1"/>
</dbReference>
<evidence type="ECO:0000256" key="6">
    <source>
        <dbReference type="ARBA" id="ARBA00022825"/>
    </source>
</evidence>
<keyword evidence="14" id="KW-1185">Reference proteome</keyword>
<dbReference type="SUPFAM" id="SSF52025">
    <property type="entry name" value="PA domain"/>
    <property type="match status" value="1"/>
</dbReference>
<dbReference type="SUPFAM" id="SSF52743">
    <property type="entry name" value="Subtilisin-like"/>
    <property type="match status" value="1"/>
</dbReference>
<feature type="chain" id="PRO_5005118081" description="Carboxylic ester hydrolase" evidence="8">
    <location>
        <begin position="21"/>
        <end position="586"/>
    </location>
</feature>
<dbReference type="InterPro" id="IPR015500">
    <property type="entry name" value="Peptidase_S8_subtilisin-rel"/>
</dbReference>
<dbReference type="InterPro" id="IPR003137">
    <property type="entry name" value="PA_domain"/>
</dbReference>
<keyword evidence="4 8" id="KW-0732">Signal</keyword>
<dbReference type="SUPFAM" id="SSF53474">
    <property type="entry name" value="alpha/beta-Hydrolases"/>
    <property type="match status" value="1"/>
</dbReference>
<dbReference type="PROSITE" id="PS00136">
    <property type="entry name" value="SUBTILASE_ASP"/>
    <property type="match status" value="1"/>
</dbReference>
<dbReference type="Proteomes" id="UP000044602">
    <property type="component" value="Unassembled WGS sequence"/>
</dbReference>
<keyword evidence="6" id="KW-0720">Serine protease</keyword>
<evidence type="ECO:0000313" key="14">
    <source>
        <dbReference type="Proteomes" id="UP000044602"/>
    </source>
</evidence>
<dbReference type="Pfam" id="PF00082">
    <property type="entry name" value="Peptidase_S8"/>
    <property type="match status" value="1"/>
</dbReference>
<comment type="similarity">
    <text evidence="7">Belongs to the peptidase S8 family.</text>
</comment>
<dbReference type="Gene3D" id="3.40.50.200">
    <property type="entry name" value="Peptidase S8/S53 domain"/>
    <property type="match status" value="1"/>
</dbReference>
<feature type="compositionally biased region" description="Basic and acidic residues" evidence="9">
    <location>
        <begin position="79"/>
        <end position="90"/>
    </location>
</feature>
<dbReference type="Gene3D" id="3.50.30.30">
    <property type="match status" value="1"/>
</dbReference>
<dbReference type="InterPro" id="IPR023827">
    <property type="entry name" value="Peptidase_S8_Asp-AS"/>
</dbReference>
<dbReference type="GO" id="GO:0006508">
    <property type="term" value="P:proteolysis"/>
    <property type="evidence" value="ECO:0007669"/>
    <property type="project" value="UniProtKB-KW"/>
</dbReference>
<dbReference type="InterPro" id="IPR046450">
    <property type="entry name" value="PA_dom_sf"/>
</dbReference>
<dbReference type="EC" id="3.1.1.-" evidence="8"/>
<feature type="domain" description="PA" evidence="12">
    <location>
        <begin position="329"/>
        <end position="401"/>
    </location>
</feature>
<keyword evidence="2" id="KW-0964">Secreted</keyword>
<comment type="caution">
    <text evidence="7">Lacks conserved residue(s) required for the propagation of feature annotation.</text>
</comment>
<dbReference type="EMBL" id="CVQH01022017">
    <property type="protein sequence ID" value="CRK32115.1"/>
    <property type="molecule type" value="Genomic_DNA"/>
</dbReference>
<comment type="similarity">
    <text evidence="1 8">Belongs to the type-B carboxylesterase/lipase family.</text>
</comment>
<evidence type="ECO:0000256" key="5">
    <source>
        <dbReference type="ARBA" id="ARBA00022801"/>
    </source>
</evidence>
<dbReference type="AlphaFoldDB" id="A0A0G4MDQ9"/>
<sequence>MVRSNIFLSLLAAASTVVSAAPQPQTIPDLDTAEEKATELGKMAGVRSIRTLKEYHRPDDKVIWTGNSGREYHKSRKRDKQDGGRDHDAFTPHLMTQVDMLRDAGYTGKVFKIAVIDTGIDFKHPALGGCFGKGCLVSYGHDYVEGDNVEEPTMDCDGHGTHVAGTIAAQSNPLGFTGVAPDVTLGSYKVFGCNGTAPSDAIAAAFAQAFEDGSDIISASLGGDQGWSQEEGSVIVQRIVEQGVPCVIAAGNSGASGLFFASGPADGIGSTAVASFDNLVIPQLLTESTYSIDDDGEVDFGWHEGAPAAWADVELPLYATSLDTEVFDDACDPLPSDTPDLNNHIVLIRRGTCTYDEKAANAADKGAKYIMFYNNVPGIEDVSSAHARILAVAMTTAEEGEYWVQALAAGSKVTLHMTDPIESDAVLEHGRQLRHPLPVLVWIFGGGLYTGSIADPQYNLSGIVKVSQDMGQPVIAVAMNYRLNMYGFLQTPQLLAEGSSNAGLLDQRLALRWIQENMAAFGGDPDRVVIWGESAGAQSIAYHLFSYEGRDDGLYRGAIMESGGPTGAQVQNLPYYTVPVENLTRS</sequence>
<evidence type="ECO:0000259" key="12">
    <source>
        <dbReference type="Pfam" id="PF02225"/>
    </source>
</evidence>
<dbReference type="PROSITE" id="PS00122">
    <property type="entry name" value="CARBOXYLESTERASE_B_1"/>
    <property type="match status" value="1"/>
</dbReference>
<evidence type="ECO:0000256" key="8">
    <source>
        <dbReference type="RuleBase" id="RU361235"/>
    </source>
</evidence>
<evidence type="ECO:0000313" key="13">
    <source>
        <dbReference type="EMBL" id="CRK32115.1"/>
    </source>
</evidence>
<reference evidence="13 14" key="1">
    <citation type="submission" date="2015-05" db="EMBL/GenBank/DDBJ databases">
        <authorList>
            <person name="Wang D.B."/>
            <person name="Wang M."/>
        </authorList>
    </citation>
    <scope>NUCLEOTIDE SEQUENCE [LARGE SCALE GENOMIC DNA]</scope>
    <source>
        <strain evidence="13">VL1</strain>
    </source>
</reference>
<evidence type="ECO:0000259" key="11">
    <source>
        <dbReference type="Pfam" id="PF00135"/>
    </source>
</evidence>
<feature type="domain" description="Carboxylesterase type B" evidence="11">
    <location>
        <begin position="433"/>
        <end position="566"/>
    </location>
</feature>
<dbReference type="GO" id="GO:0004252">
    <property type="term" value="F:serine-type endopeptidase activity"/>
    <property type="evidence" value="ECO:0007669"/>
    <property type="project" value="InterPro"/>
</dbReference>
<dbReference type="CDD" id="cd02124">
    <property type="entry name" value="PA_PoS1_like"/>
    <property type="match status" value="1"/>
</dbReference>
<proteinExistence type="inferred from homology"/>
<feature type="signal peptide" evidence="8">
    <location>
        <begin position="1"/>
        <end position="20"/>
    </location>
</feature>
<dbReference type="PANTHER" id="PTHR43918">
    <property type="entry name" value="ACETYLCHOLINESTERASE"/>
    <property type="match status" value="1"/>
</dbReference>
<name>A0A0G4MDQ9_VERLO</name>
<dbReference type="InterPro" id="IPR022398">
    <property type="entry name" value="Peptidase_S8_His-AS"/>
</dbReference>
<evidence type="ECO:0000256" key="9">
    <source>
        <dbReference type="SAM" id="MobiDB-lite"/>
    </source>
</evidence>
<feature type="region of interest" description="Disordered" evidence="9">
    <location>
        <begin position="66"/>
        <end position="90"/>
    </location>
</feature>
<gene>
    <name evidence="13" type="ORF">BN1708_016077</name>
</gene>
<dbReference type="PANTHER" id="PTHR43918:SF4">
    <property type="entry name" value="CARBOXYLIC ESTER HYDROLASE"/>
    <property type="match status" value="1"/>
</dbReference>
<evidence type="ECO:0000256" key="2">
    <source>
        <dbReference type="ARBA" id="ARBA00022525"/>
    </source>
</evidence>
<dbReference type="InterPro" id="IPR029058">
    <property type="entry name" value="AB_hydrolase_fold"/>
</dbReference>
<dbReference type="InterPro" id="IPR036852">
    <property type="entry name" value="Peptidase_S8/S53_dom_sf"/>
</dbReference>
<evidence type="ECO:0000256" key="3">
    <source>
        <dbReference type="ARBA" id="ARBA00022670"/>
    </source>
</evidence>
<dbReference type="InterPro" id="IPR050654">
    <property type="entry name" value="AChE-related_enzymes"/>
</dbReference>
<protein>
    <recommendedName>
        <fullName evidence="8">Carboxylic ester hydrolase</fullName>
        <ecNumber evidence="8">3.1.1.-</ecNumber>
    </recommendedName>
</protein>
<evidence type="ECO:0000259" key="10">
    <source>
        <dbReference type="Pfam" id="PF00082"/>
    </source>
</evidence>
<feature type="non-terminal residue" evidence="13">
    <location>
        <position position="586"/>
    </location>
</feature>
<dbReference type="PRINTS" id="PR00723">
    <property type="entry name" value="SUBTILISIN"/>
</dbReference>
<dbReference type="STRING" id="100787.A0A0G4MDQ9"/>
<dbReference type="InterPro" id="IPR019826">
    <property type="entry name" value="Carboxylesterase_B_AS"/>
</dbReference>
<dbReference type="PROSITE" id="PS51892">
    <property type="entry name" value="SUBTILASE"/>
    <property type="match status" value="1"/>
</dbReference>
<dbReference type="InterPro" id="IPR000209">
    <property type="entry name" value="Peptidase_S8/S53_dom"/>
</dbReference>
<evidence type="ECO:0000256" key="1">
    <source>
        <dbReference type="ARBA" id="ARBA00005964"/>
    </source>
</evidence>
<dbReference type="Pfam" id="PF00135">
    <property type="entry name" value="COesterase"/>
    <property type="match status" value="1"/>
</dbReference>
<accession>A0A0G4MDQ9</accession>
<dbReference type="Pfam" id="PF02225">
    <property type="entry name" value="PA"/>
    <property type="match status" value="1"/>
</dbReference>
<evidence type="ECO:0000256" key="7">
    <source>
        <dbReference type="PROSITE-ProRule" id="PRU01240"/>
    </source>
</evidence>
<organism evidence="13 14">
    <name type="scientific">Verticillium longisporum</name>
    <name type="common">Verticillium dahliae var. longisporum</name>
    <dbReference type="NCBI Taxonomy" id="100787"/>
    <lineage>
        <taxon>Eukaryota</taxon>
        <taxon>Fungi</taxon>
        <taxon>Dikarya</taxon>
        <taxon>Ascomycota</taxon>
        <taxon>Pezizomycotina</taxon>
        <taxon>Sordariomycetes</taxon>
        <taxon>Hypocreomycetidae</taxon>
        <taxon>Glomerellales</taxon>
        <taxon>Plectosphaerellaceae</taxon>
        <taxon>Verticillium</taxon>
    </lineage>
</organism>